<dbReference type="InterPro" id="IPR007963">
    <property type="entry name" value="Peptidase_M61_catalytic"/>
</dbReference>
<dbReference type="InterPro" id="IPR040756">
    <property type="entry name" value="Peptidase_M61_N"/>
</dbReference>
<dbReference type="Proteomes" id="UP001589774">
    <property type="component" value="Unassembled WGS sequence"/>
</dbReference>
<feature type="domain" description="Peptidase M61 N-terminal" evidence="2">
    <location>
        <begin position="31"/>
        <end position="206"/>
    </location>
</feature>
<dbReference type="SUPFAM" id="SSF55486">
    <property type="entry name" value="Metalloproteases ('zincins'), catalytic domain"/>
    <property type="match status" value="1"/>
</dbReference>
<name>A0ABV6HKQ4_9SPHI</name>
<dbReference type="InterPro" id="IPR027268">
    <property type="entry name" value="Peptidase_M4/M1_CTD_sf"/>
</dbReference>
<dbReference type="Gene3D" id="1.10.390.10">
    <property type="entry name" value="Neutral Protease Domain 2"/>
    <property type="match status" value="1"/>
</dbReference>
<sequence length="523" mass="59815">MNKIAVIVKVFFFSCFLFFHPIKQSLAQHYQYAVNLNQTKEDKVEVSLIPPKSQDKEVIFSFPKIIPGTYAISDYGKFISNVAAFDRRGKKLRVARLNDNQWKISKARRLHTIKYTVNDIFDADTPHDIYPMAATNIEEGRNVIINAPGFFGYLEHHTKIPVQITIDKPNNFFASSSSLPISSNIQQDVFKMENIDDLYDTPIMYGIADTASLKVGNCDVLVSVYSPNKQIHAKEIISWLGDLLRAAKGYLGGKLPADRYAFLYYFKDPKIKHSFKPGLAGALEHTTSSFYYLPELPANQLKKIVTDVSSHEFFHIITPLTIASKEVKEFNYSHVALSKHLWLYEGTTEYTAHHVQVKYGLNSEQEFLDKLSEKIVDSRKNYNDKLSFTELSKHAASTYANQYGNVYQKGALIAACLDIYLLHLSDGGYGLKNLTHDLGIRFGKNSYFNDDQLFDEIEKLSYPEIKQFLIRYVQGTEPIPYDYYFGLAGIQYTSDHTRLLIPNEQADTNARHIRKIWLTPQVN</sequence>
<evidence type="ECO:0000313" key="4">
    <source>
        <dbReference type="Proteomes" id="UP001589774"/>
    </source>
</evidence>
<proteinExistence type="predicted"/>
<gene>
    <name evidence="3" type="ORF">ACFFI0_14175</name>
</gene>
<keyword evidence="4" id="KW-1185">Reference proteome</keyword>
<dbReference type="Pfam" id="PF17899">
    <property type="entry name" value="Peptidase_M61_N"/>
    <property type="match status" value="1"/>
</dbReference>
<protein>
    <submittedName>
        <fullName evidence="3">Peptidase M61</fullName>
    </submittedName>
</protein>
<evidence type="ECO:0000259" key="2">
    <source>
        <dbReference type="Pfam" id="PF17899"/>
    </source>
</evidence>
<organism evidence="3 4">
    <name type="scientific">Olivibacter oleidegradans</name>
    <dbReference type="NCBI Taxonomy" id="760123"/>
    <lineage>
        <taxon>Bacteria</taxon>
        <taxon>Pseudomonadati</taxon>
        <taxon>Bacteroidota</taxon>
        <taxon>Sphingobacteriia</taxon>
        <taxon>Sphingobacteriales</taxon>
        <taxon>Sphingobacteriaceae</taxon>
        <taxon>Olivibacter</taxon>
    </lineage>
</organism>
<evidence type="ECO:0000259" key="1">
    <source>
        <dbReference type="Pfam" id="PF05299"/>
    </source>
</evidence>
<accession>A0ABV6HKQ4</accession>
<dbReference type="Gene3D" id="2.60.40.3650">
    <property type="match status" value="1"/>
</dbReference>
<dbReference type="EMBL" id="JBHLWO010000002">
    <property type="protein sequence ID" value="MFC0319463.1"/>
    <property type="molecule type" value="Genomic_DNA"/>
</dbReference>
<reference evidence="3 4" key="1">
    <citation type="submission" date="2024-09" db="EMBL/GenBank/DDBJ databases">
        <authorList>
            <person name="Sun Q."/>
            <person name="Mori K."/>
        </authorList>
    </citation>
    <scope>NUCLEOTIDE SEQUENCE [LARGE SCALE GENOMIC DNA]</scope>
    <source>
        <strain evidence="3 4">CCM 7765</strain>
    </source>
</reference>
<dbReference type="RefSeq" id="WP_130855927.1">
    <property type="nucleotide sequence ID" value="NZ_JBHLWO010000002.1"/>
</dbReference>
<evidence type="ECO:0000313" key="3">
    <source>
        <dbReference type="EMBL" id="MFC0319463.1"/>
    </source>
</evidence>
<comment type="caution">
    <text evidence="3">The sequence shown here is derived from an EMBL/GenBank/DDBJ whole genome shotgun (WGS) entry which is preliminary data.</text>
</comment>
<feature type="domain" description="Peptidase M61 catalytic" evidence="1">
    <location>
        <begin position="307"/>
        <end position="413"/>
    </location>
</feature>
<dbReference type="Pfam" id="PF05299">
    <property type="entry name" value="Peptidase_M61"/>
    <property type="match status" value="1"/>
</dbReference>